<dbReference type="Gene3D" id="2.60.40.10">
    <property type="entry name" value="Immunoglobulins"/>
    <property type="match status" value="2"/>
</dbReference>
<dbReference type="SUPFAM" id="SSF48726">
    <property type="entry name" value="Immunoglobulin"/>
    <property type="match status" value="2"/>
</dbReference>
<dbReference type="Proteomes" id="UP000694856">
    <property type="component" value="Chromosome 21"/>
</dbReference>
<gene>
    <name evidence="16" type="primary">SLAMF7</name>
</gene>
<dbReference type="CDD" id="cd16842">
    <property type="entry name" value="Ig_SLAM-like_N"/>
    <property type="match status" value="1"/>
</dbReference>
<dbReference type="FunFam" id="2.60.40.10:FF:000470">
    <property type="entry name" value="SLAM family member 7"/>
    <property type="match status" value="1"/>
</dbReference>
<comment type="subcellular location">
    <subcellularLocation>
        <location evidence="1">Membrane</location>
        <topology evidence="1">Single-pass type I membrane protein</topology>
    </subcellularLocation>
</comment>
<keyword evidence="3 12" id="KW-0812">Transmembrane</keyword>
<evidence type="ECO:0000256" key="10">
    <source>
        <dbReference type="ARBA" id="ARBA00023180"/>
    </source>
</evidence>
<keyword evidence="8 12" id="KW-0472">Membrane</keyword>
<dbReference type="InterPro" id="IPR015631">
    <property type="entry name" value="CD2/SLAM_rcpt"/>
</dbReference>
<keyword evidence="7" id="KW-1064">Adaptive immunity</keyword>
<dbReference type="Pfam" id="PF07686">
    <property type="entry name" value="V-set"/>
    <property type="match status" value="1"/>
</dbReference>
<evidence type="ECO:0000256" key="11">
    <source>
        <dbReference type="ARBA" id="ARBA00023319"/>
    </source>
</evidence>
<dbReference type="InterPro" id="IPR013783">
    <property type="entry name" value="Ig-like_fold"/>
</dbReference>
<feature type="domain" description="Ig-like" evidence="14">
    <location>
        <begin position="135"/>
        <end position="215"/>
    </location>
</feature>
<protein>
    <submittedName>
        <fullName evidence="16">SLAM family member 7 isoform X1</fullName>
    </submittedName>
</protein>
<feature type="chain" id="PRO_5034040350" evidence="13">
    <location>
        <begin position="24"/>
        <end position="337"/>
    </location>
</feature>
<feature type="signal peptide" evidence="13">
    <location>
        <begin position="1"/>
        <end position="23"/>
    </location>
</feature>
<dbReference type="GO" id="GO:0002250">
    <property type="term" value="P:adaptive immune response"/>
    <property type="evidence" value="ECO:0007669"/>
    <property type="project" value="UniProtKB-KW"/>
</dbReference>
<dbReference type="PROSITE" id="PS50835">
    <property type="entry name" value="IG_LIKE"/>
    <property type="match status" value="1"/>
</dbReference>
<dbReference type="FunFam" id="2.60.40.10:FF:000820">
    <property type="entry name" value="SLAM family member 7"/>
    <property type="match status" value="1"/>
</dbReference>
<reference evidence="16" key="1">
    <citation type="submission" date="2025-08" db="UniProtKB">
        <authorList>
            <consortium name="RefSeq"/>
        </authorList>
    </citation>
    <scope>IDENTIFICATION</scope>
    <source>
        <tissue evidence="16">Ear skin</tissue>
    </source>
</reference>
<evidence type="ECO:0000313" key="16">
    <source>
        <dbReference type="RefSeq" id="XP_006174052.1"/>
    </source>
</evidence>
<feature type="transmembrane region" description="Helical" evidence="12">
    <location>
        <begin position="230"/>
        <end position="253"/>
    </location>
</feature>
<dbReference type="PANTHER" id="PTHR12080">
    <property type="entry name" value="SIGNALING LYMPHOCYTIC ACTIVATION MOLECULE"/>
    <property type="match status" value="1"/>
</dbReference>
<evidence type="ECO:0000313" key="15">
    <source>
        <dbReference type="Proteomes" id="UP000694856"/>
    </source>
</evidence>
<evidence type="ECO:0000256" key="5">
    <source>
        <dbReference type="ARBA" id="ARBA00022859"/>
    </source>
</evidence>
<evidence type="ECO:0000259" key="14">
    <source>
        <dbReference type="PROSITE" id="PS50835"/>
    </source>
</evidence>
<keyword evidence="4 13" id="KW-0732">Signal</keyword>
<evidence type="ECO:0000256" key="6">
    <source>
        <dbReference type="ARBA" id="ARBA00022989"/>
    </source>
</evidence>
<dbReference type="InterPro" id="IPR036179">
    <property type="entry name" value="Ig-like_dom_sf"/>
</dbReference>
<evidence type="ECO:0000256" key="1">
    <source>
        <dbReference type="ARBA" id="ARBA00004479"/>
    </source>
</evidence>
<dbReference type="AlphaFoldDB" id="A0A8B6Y5R8"/>
<keyword evidence="6 12" id="KW-1133">Transmembrane helix</keyword>
<dbReference type="RefSeq" id="XP_006174052.1">
    <property type="nucleotide sequence ID" value="XM_006173990.3"/>
</dbReference>
<keyword evidence="9" id="KW-1015">Disulfide bond</keyword>
<evidence type="ECO:0000256" key="2">
    <source>
        <dbReference type="ARBA" id="ARBA00022588"/>
    </source>
</evidence>
<evidence type="ECO:0000256" key="4">
    <source>
        <dbReference type="ARBA" id="ARBA00022729"/>
    </source>
</evidence>
<keyword evidence="2" id="KW-0399">Innate immunity</keyword>
<keyword evidence="5" id="KW-0391">Immunity</keyword>
<dbReference type="GO" id="GO:0042110">
    <property type="term" value="P:T cell activation"/>
    <property type="evidence" value="ECO:0007669"/>
    <property type="project" value="TreeGrafter"/>
</dbReference>
<dbReference type="OrthoDB" id="8963224at2759"/>
<sequence length="337" mass="37374">MLGFPAGFVVIFLLCQLTGPAASGAVKKLVGALGGSVTFPLNFSVDSIDSIVWIFNTTTLITIAPKMADENALIIVTQQRNKERVDFPNGNYSLKLSKLKKNDSGAYRAEIHSSSIQSPLTQDYELRVYEQLSKPKVTIDLQNSTNGTCITNLTCSMEQGGEDVTYSWKSLGQTTNESHSGSVLPISWRGEKRDMTFICMARNPISSNSSTPIFAWKLCEGAAGGLASSVIFSLLLFFIPLCSLALMLIILILRRERKEFIEEKREIDPRLEILNYYPPSGETLEYDTIPDLNNTIPEENPVNSIYSTVQISTKMEKPYSLPKSPDTPKLFTYENAI</sequence>
<dbReference type="GeneID" id="102507809"/>
<keyword evidence="15" id="KW-1185">Reference proteome</keyword>
<evidence type="ECO:0000256" key="12">
    <source>
        <dbReference type="SAM" id="Phobius"/>
    </source>
</evidence>
<dbReference type="InterPro" id="IPR007110">
    <property type="entry name" value="Ig-like_dom"/>
</dbReference>
<dbReference type="KEGG" id="cfr:102507809"/>
<keyword evidence="10" id="KW-0325">Glycoprotein</keyword>
<organism evidence="15 16">
    <name type="scientific">Camelus ferus</name>
    <name type="common">Wild bactrian camel</name>
    <name type="synonym">Camelus bactrianus ferus</name>
    <dbReference type="NCBI Taxonomy" id="419612"/>
    <lineage>
        <taxon>Eukaryota</taxon>
        <taxon>Metazoa</taxon>
        <taxon>Chordata</taxon>
        <taxon>Craniata</taxon>
        <taxon>Vertebrata</taxon>
        <taxon>Euteleostomi</taxon>
        <taxon>Mammalia</taxon>
        <taxon>Eutheria</taxon>
        <taxon>Laurasiatheria</taxon>
        <taxon>Artiodactyla</taxon>
        <taxon>Tylopoda</taxon>
        <taxon>Camelidae</taxon>
        <taxon>Camelus</taxon>
    </lineage>
</organism>
<evidence type="ECO:0000256" key="7">
    <source>
        <dbReference type="ARBA" id="ARBA00023130"/>
    </source>
</evidence>
<proteinExistence type="predicted"/>
<dbReference type="PANTHER" id="PTHR12080:SF46">
    <property type="entry name" value="SLAM FAMILY MEMBER 7"/>
    <property type="match status" value="1"/>
</dbReference>
<name>A0A8B6Y5R8_CAMFR</name>
<evidence type="ECO:0000256" key="8">
    <source>
        <dbReference type="ARBA" id="ARBA00023136"/>
    </source>
</evidence>
<accession>A0A8B6Y5R8</accession>
<dbReference type="InterPro" id="IPR013106">
    <property type="entry name" value="Ig_V-set"/>
</dbReference>
<dbReference type="GO" id="GO:0045087">
    <property type="term" value="P:innate immune response"/>
    <property type="evidence" value="ECO:0007669"/>
    <property type="project" value="UniProtKB-KW"/>
</dbReference>
<evidence type="ECO:0000256" key="3">
    <source>
        <dbReference type="ARBA" id="ARBA00022692"/>
    </source>
</evidence>
<keyword evidence="11" id="KW-0393">Immunoglobulin domain</keyword>
<dbReference type="GO" id="GO:0009897">
    <property type="term" value="C:external side of plasma membrane"/>
    <property type="evidence" value="ECO:0007669"/>
    <property type="project" value="TreeGrafter"/>
</dbReference>
<evidence type="ECO:0000256" key="13">
    <source>
        <dbReference type="SAM" id="SignalP"/>
    </source>
</evidence>
<dbReference type="CTD" id="57823"/>
<evidence type="ECO:0000256" key="9">
    <source>
        <dbReference type="ARBA" id="ARBA00023157"/>
    </source>
</evidence>